<evidence type="ECO:0000256" key="7">
    <source>
        <dbReference type="ARBA" id="ARBA00023136"/>
    </source>
</evidence>
<dbReference type="GO" id="GO:0006508">
    <property type="term" value="P:proteolysis"/>
    <property type="evidence" value="ECO:0007669"/>
    <property type="project" value="UniProtKB-KW"/>
</dbReference>
<evidence type="ECO:0000256" key="5">
    <source>
        <dbReference type="ARBA" id="ARBA00022801"/>
    </source>
</evidence>
<keyword evidence="5" id="KW-0378">Hydrolase</keyword>
<dbReference type="RefSeq" id="WP_160499075.1">
    <property type="nucleotide sequence ID" value="NZ_WUBI01000002.1"/>
</dbReference>
<feature type="transmembrane region" description="Helical" evidence="8">
    <location>
        <begin position="38"/>
        <end position="67"/>
    </location>
</feature>
<protein>
    <recommendedName>
        <fullName evidence="11">Accessory regulator AgrB</fullName>
    </recommendedName>
</protein>
<evidence type="ECO:0000313" key="9">
    <source>
        <dbReference type="EMBL" id="MWV45533.1"/>
    </source>
</evidence>
<dbReference type="EMBL" id="WUBI01000002">
    <property type="protein sequence ID" value="MWV45533.1"/>
    <property type="molecule type" value="Genomic_DNA"/>
</dbReference>
<gene>
    <name evidence="9" type="ORF">GRF59_18065</name>
</gene>
<keyword evidence="2" id="KW-0673">Quorum sensing</keyword>
<dbReference type="GO" id="GO:0016020">
    <property type="term" value="C:membrane"/>
    <property type="evidence" value="ECO:0007669"/>
    <property type="project" value="InterPro"/>
</dbReference>
<dbReference type="GO" id="GO:0009372">
    <property type="term" value="P:quorum sensing"/>
    <property type="evidence" value="ECO:0007669"/>
    <property type="project" value="UniProtKB-KW"/>
</dbReference>
<dbReference type="Proteomes" id="UP000460318">
    <property type="component" value="Unassembled WGS sequence"/>
</dbReference>
<keyword evidence="10" id="KW-1185">Reference proteome</keyword>
<comment type="caution">
    <text evidence="9">The sequence shown here is derived from an EMBL/GenBank/DDBJ whole genome shotgun (WGS) entry which is preliminary data.</text>
</comment>
<sequence length="183" mass="20411">MIEFLVDAASDRMIRHKVIMQKDLPVVRYGLRAMTETLLIFSTMIIVSIFGGQVLEALAWIGTVFVVRSLGGGRHAGSFLQCYFISVGVFVACLLGVRFVEDSFISYLIFWGSALLLVCSQVSLRKRTRQGKLQQVSTLITALMIFLYGILLWFQIMNSIMLSSLLGLIASQISSVLGKENYL</sequence>
<evidence type="ECO:0000256" key="1">
    <source>
        <dbReference type="ARBA" id="ARBA00022475"/>
    </source>
</evidence>
<dbReference type="AlphaFoldDB" id="A0A7X3LJH1"/>
<dbReference type="InterPro" id="IPR006741">
    <property type="entry name" value="AgrB"/>
</dbReference>
<feature type="transmembrane region" description="Helical" evidence="8">
    <location>
        <begin position="136"/>
        <end position="154"/>
    </location>
</feature>
<dbReference type="GO" id="GO:0008233">
    <property type="term" value="F:peptidase activity"/>
    <property type="evidence" value="ECO:0007669"/>
    <property type="project" value="UniProtKB-KW"/>
</dbReference>
<dbReference type="Pfam" id="PF04647">
    <property type="entry name" value="AgrB"/>
    <property type="match status" value="1"/>
</dbReference>
<keyword evidence="6 8" id="KW-1133">Transmembrane helix</keyword>
<evidence type="ECO:0000256" key="4">
    <source>
        <dbReference type="ARBA" id="ARBA00022692"/>
    </source>
</evidence>
<evidence type="ECO:0000256" key="6">
    <source>
        <dbReference type="ARBA" id="ARBA00022989"/>
    </source>
</evidence>
<evidence type="ECO:0000256" key="2">
    <source>
        <dbReference type="ARBA" id="ARBA00022654"/>
    </source>
</evidence>
<evidence type="ECO:0000313" key="10">
    <source>
        <dbReference type="Proteomes" id="UP000460318"/>
    </source>
</evidence>
<name>A0A7X3LJH1_9BACL</name>
<proteinExistence type="predicted"/>
<feature type="transmembrane region" description="Helical" evidence="8">
    <location>
        <begin position="105"/>
        <end position="124"/>
    </location>
</feature>
<accession>A0A7X3LJH1</accession>
<feature type="transmembrane region" description="Helical" evidence="8">
    <location>
        <begin position="79"/>
        <end position="99"/>
    </location>
</feature>
<keyword evidence="3" id="KW-0645">Protease</keyword>
<keyword evidence="7 8" id="KW-0472">Membrane</keyword>
<evidence type="ECO:0000256" key="8">
    <source>
        <dbReference type="SAM" id="Phobius"/>
    </source>
</evidence>
<evidence type="ECO:0008006" key="11">
    <source>
        <dbReference type="Google" id="ProtNLM"/>
    </source>
</evidence>
<keyword evidence="1" id="KW-1003">Cell membrane</keyword>
<reference evidence="9 10" key="1">
    <citation type="submission" date="2019-12" db="EMBL/GenBank/DDBJ databases">
        <title>Paenibacillus sp. nov., an endophytic bacterium isolated from the stem of Dendrobium.</title>
        <authorList>
            <person name="Zhao R."/>
        </authorList>
    </citation>
    <scope>NUCLEOTIDE SEQUENCE [LARGE SCALE GENOMIC DNA]</scope>
    <source>
        <strain evidence="9 10">HJL G12</strain>
    </source>
</reference>
<organism evidence="9 10">
    <name type="scientific">Paenibacillus dendrobii</name>
    <dbReference type="NCBI Taxonomy" id="2691084"/>
    <lineage>
        <taxon>Bacteria</taxon>
        <taxon>Bacillati</taxon>
        <taxon>Bacillota</taxon>
        <taxon>Bacilli</taxon>
        <taxon>Bacillales</taxon>
        <taxon>Paenibacillaceae</taxon>
        <taxon>Paenibacillus</taxon>
    </lineage>
</organism>
<evidence type="ECO:0000256" key="3">
    <source>
        <dbReference type="ARBA" id="ARBA00022670"/>
    </source>
</evidence>
<keyword evidence="4 8" id="KW-0812">Transmembrane</keyword>